<feature type="transmembrane region" description="Helical" evidence="6">
    <location>
        <begin position="410"/>
        <end position="434"/>
    </location>
</feature>
<keyword evidence="4 6" id="KW-1133">Transmembrane helix</keyword>
<comment type="subcellular location">
    <subcellularLocation>
        <location evidence="1">Cell membrane</location>
        <topology evidence="1">Multi-pass membrane protein</topology>
    </subcellularLocation>
</comment>
<feature type="transmembrane region" description="Helical" evidence="6">
    <location>
        <begin position="375"/>
        <end position="398"/>
    </location>
</feature>
<feature type="transmembrane region" description="Helical" evidence="6">
    <location>
        <begin position="829"/>
        <end position="846"/>
    </location>
</feature>
<evidence type="ECO:0000256" key="2">
    <source>
        <dbReference type="ARBA" id="ARBA00022475"/>
    </source>
</evidence>
<accession>A0ABY7GKX9</accession>
<dbReference type="PANTHER" id="PTHR33406:SF13">
    <property type="entry name" value="MEMBRANE PROTEIN YDFJ"/>
    <property type="match status" value="1"/>
</dbReference>
<evidence type="ECO:0000256" key="1">
    <source>
        <dbReference type="ARBA" id="ARBA00004651"/>
    </source>
</evidence>
<dbReference type="EMBL" id="CP113517">
    <property type="protein sequence ID" value="WAR45166.1"/>
    <property type="molecule type" value="Genomic_DNA"/>
</dbReference>
<dbReference type="NCBIfam" id="TIGR03480">
    <property type="entry name" value="HpnN"/>
    <property type="match status" value="1"/>
</dbReference>
<evidence type="ECO:0000256" key="4">
    <source>
        <dbReference type="ARBA" id="ARBA00022989"/>
    </source>
</evidence>
<evidence type="ECO:0000313" key="9">
    <source>
        <dbReference type="Proteomes" id="UP001162780"/>
    </source>
</evidence>
<dbReference type="InterPro" id="IPR050545">
    <property type="entry name" value="Mycobact_MmpL"/>
</dbReference>
<keyword evidence="5 6" id="KW-0472">Membrane</keyword>
<dbReference type="SUPFAM" id="SSF82866">
    <property type="entry name" value="Multidrug efflux transporter AcrB transmembrane domain"/>
    <property type="match status" value="2"/>
</dbReference>
<dbReference type="InterPro" id="IPR004869">
    <property type="entry name" value="MMPL_dom"/>
</dbReference>
<protein>
    <submittedName>
        <fullName evidence="8">MMPL family transporter</fullName>
    </submittedName>
</protein>
<dbReference type="PANTHER" id="PTHR33406">
    <property type="entry name" value="MEMBRANE PROTEIN MJ1562-RELATED"/>
    <property type="match status" value="1"/>
</dbReference>
<keyword evidence="3 6" id="KW-0812">Transmembrane</keyword>
<evidence type="ECO:0000256" key="6">
    <source>
        <dbReference type="SAM" id="Phobius"/>
    </source>
</evidence>
<feature type="transmembrane region" description="Helical" evidence="6">
    <location>
        <begin position="333"/>
        <end position="355"/>
    </location>
</feature>
<gene>
    <name evidence="8" type="ORF">NM686_001260</name>
</gene>
<name>A0ABY7GKX9_9GAMM</name>
<feature type="transmembrane region" description="Helical" evidence="6">
    <location>
        <begin position="282"/>
        <end position="300"/>
    </location>
</feature>
<evidence type="ECO:0000256" key="5">
    <source>
        <dbReference type="ARBA" id="ARBA00023136"/>
    </source>
</evidence>
<keyword evidence="9" id="KW-1185">Reference proteome</keyword>
<dbReference type="Pfam" id="PF03176">
    <property type="entry name" value="MMPL"/>
    <property type="match status" value="2"/>
</dbReference>
<evidence type="ECO:0000259" key="7">
    <source>
        <dbReference type="Pfam" id="PF03176"/>
    </source>
</evidence>
<evidence type="ECO:0000313" key="8">
    <source>
        <dbReference type="EMBL" id="WAR45166.1"/>
    </source>
</evidence>
<feature type="transmembrane region" description="Helical" evidence="6">
    <location>
        <begin position="468"/>
        <end position="486"/>
    </location>
</feature>
<dbReference type="InterPro" id="IPR017841">
    <property type="entry name" value="Hopanoid_biosynth_HpnN"/>
</dbReference>
<sequence length="898" mass="99045">MSIELHLRNLAYRWSNWLLYSPALVLAAAAVLAYLAVEYTGTHLSVNTDTAELIAPESQFQQNRRKFEQQFGQEVHTLLLVLESSSPELTKAAAQRLGRELRADSEHFSKVYRPDENVFFQRNGLLYLDSDKLQDFSVTLAQAQPFIGRISQDPSLNGFFSIFEDALNAESKTEEVPIDLMSLIDKVSTSLHKTLNGETDLLSWEKLIAENNIREGQSDKAFIFVTPKFDYSSILPVEPAINAVRAAANKIQDPNMPAVKVWVTGEVGLEHDEMAGMSEGTFNASIFSVVLVCGILLIAYHSWLLMLATLLTLTLGMIFCGLFASVAVKELNLISVAFAVSNIGLGVEYAIHFCLRYRDNLDMYGKDKLKAIRQAVLNTSPSLILCAGTTSIGLFAFVPTDYQGISELGLLAGTSLFICLFVTLTVLPVLLRVLPNPPEHHLKRGELPGASKFSAWLAAFTLHHAKPITGLTALATVAAIFLVFQVKTDFNPLNLRDPHTESVIAFKDLMKARETSPMTLTVLASNEAEAKAMRKTLAGLKTVDKTVSLFDFVPDDQEGKLAIIDDMAMTLGPQSQAFPQLKTATDPKPGILRMIAAIDANLPKKTEPRDIQSLQVFKKELQDVLIELDARFQPERGVFIEKIQTSLLGTLPTVMNQLLAGFQAQEITPETIPDDIRERWLSKEGLYRIQIFPKEDLNDLEHLQNFITEVQAVAPNATDLPVMYWESMKAVIAAFQQAIIIALVSIALLLMFIRRSFVDTFLVMTPLVLAGLFTMASTVFTGTPINFANIIALPLLMGLGVDNGIHMVEKLHHSLSEEQNIYQSSTARGMFYGALTTISSFVGLAFSPHEGIASMGLVITIGIFWIMACTFVLLPALGKLVLKHKAMHSPHDESAAVS</sequence>
<feature type="domain" description="Membrane transport protein MMPL" evidence="7">
    <location>
        <begin position="240"/>
        <end position="434"/>
    </location>
</feature>
<feature type="transmembrane region" description="Helical" evidence="6">
    <location>
        <begin position="730"/>
        <end position="753"/>
    </location>
</feature>
<feature type="transmembrane region" description="Helical" evidence="6">
    <location>
        <begin position="760"/>
        <end position="781"/>
    </location>
</feature>
<feature type="transmembrane region" description="Helical" evidence="6">
    <location>
        <begin position="852"/>
        <end position="877"/>
    </location>
</feature>
<feature type="transmembrane region" description="Helical" evidence="6">
    <location>
        <begin position="307"/>
        <end position="327"/>
    </location>
</feature>
<dbReference type="RefSeq" id="WP_255190135.1">
    <property type="nucleotide sequence ID" value="NZ_CP113517.1"/>
</dbReference>
<reference evidence="8" key="1">
    <citation type="submission" date="2022-11" db="EMBL/GenBank/DDBJ databases">
        <title>Methylomonas rapida sp. nov., Carotenoid-Producing Obligate Methanotrophs with High Growth Characteristics and Biotechnological Potential.</title>
        <authorList>
            <person name="Tikhonova E.N."/>
            <person name="Suleimanov R.Z."/>
            <person name="Miroshnikov K."/>
            <person name="Oshkin I.Y."/>
            <person name="Belova S.E."/>
            <person name="Danilova O.V."/>
            <person name="Ashikhmin A."/>
            <person name="Konopkin A."/>
            <person name="But S.Y."/>
            <person name="Khmelenina V.N."/>
            <person name="Kuznetsov N."/>
            <person name="Pimenov N.V."/>
            <person name="Dedysh S.N."/>
        </authorList>
    </citation>
    <scope>NUCLEOTIDE SEQUENCE</scope>
    <source>
        <strain evidence="8">MP1</strain>
    </source>
</reference>
<proteinExistence type="predicted"/>
<feature type="domain" description="Membrane transport protein MMPL" evidence="7">
    <location>
        <begin position="735"/>
        <end position="880"/>
    </location>
</feature>
<organism evidence="8 9">
    <name type="scientific">Methylomonas rapida</name>
    <dbReference type="NCBI Taxonomy" id="2963939"/>
    <lineage>
        <taxon>Bacteria</taxon>
        <taxon>Pseudomonadati</taxon>
        <taxon>Pseudomonadota</taxon>
        <taxon>Gammaproteobacteria</taxon>
        <taxon>Methylococcales</taxon>
        <taxon>Methylococcaceae</taxon>
        <taxon>Methylomonas</taxon>
    </lineage>
</organism>
<dbReference type="Gene3D" id="1.20.1640.10">
    <property type="entry name" value="Multidrug efflux transporter AcrB transmembrane domain"/>
    <property type="match status" value="2"/>
</dbReference>
<keyword evidence="2" id="KW-1003">Cell membrane</keyword>
<feature type="transmembrane region" description="Helical" evidence="6">
    <location>
        <begin position="17"/>
        <end position="37"/>
    </location>
</feature>
<dbReference type="Proteomes" id="UP001162780">
    <property type="component" value="Chromosome"/>
</dbReference>
<evidence type="ECO:0000256" key="3">
    <source>
        <dbReference type="ARBA" id="ARBA00022692"/>
    </source>
</evidence>